<proteinExistence type="predicted"/>
<evidence type="ECO:0000256" key="3">
    <source>
        <dbReference type="ARBA" id="ARBA00022692"/>
    </source>
</evidence>
<keyword evidence="7" id="KW-0472">Membrane</keyword>
<dbReference type="InterPro" id="IPR003369">
    <property type="entry name" value="TatA/B/E"/>
</dbReference>
<feature type="region of interest" description="Disordered" evidence="8">
    <location>
        <begin position="64"/>
        <end position="270"/>
    </location>
</feature>
<dbReference type="Gene3D" id="1.20.5.3310">
    <property type="match status" value="1"/>
</dbReference>
<dbReference type="RefSeq" id="WP_006304477.1">
    <property type="nucleotide sequence ID" value="NZ_AEDQ01000029.1"/>
</dbReference>
<evidence type="ECO:0000256" key="4">
    <source>
        <dbReference type="ARBA" id="ARBA00022927"/>
    </source>
</evidence>
<comment type="subcellular location">
    <subcellularLocation>
        <location evidence="1">Membrane</location>
        <topology evidence="1">Single-pass membrane protein</topology>
    </subcellularLocation>
</comment>
<feature type="compositionally biased region" description="Basic and acidic residues" evidence="8">
    <location>
        <begin position="94"/>
        <end position="134"/>
    </location>
</feature>
<keyword evidence="5" id="KW-1133">Transmembrane helix</keyword>
<evidence type="ECO:0000256" key="2">
    <source>
        <dbReference type="ARBA" id="ARBA00022448"/>
    </source>
</evidence>
<keyword evidence="10" id="KW-1185">Reference proteome</keyword>
<dbReference type="PRINTS" id="PR01506">
    <property type="entry name" value="TATBPROTEIN"/>
</dbReference>
<feature type="compositionally biased region" description="Low complexity" evidence="8">
    <location>
        <begin position="135"/>
        <end position="217"/>
    </location>
</feature>
<keyword evidence="2" id="KW-0813">Transport</keyword>
<accession>A0ABP2IXM8</accession>
<evidence type="ECO:0000256" key="6">
    <source>
        <dbReference type="ARBA" id="ARBA00023010"/>
    </source>
</evidence>
<name>A0ABP2IXM8_9ACTN</name>
<dbReference type="Proteomes" id="UP000004431">
    <property type="component" value="Unassembled WGS sequence"/>
</dbReference>
<dbReference type="EMBL" id="AEDQ01000029">
    <property type="protein sequence ID" value="EFL43818.1"/>
    <property type="molecule type" value="Genomic_DNA"/>
</dbReference>
<comment type="caution">
    <text evidence="9">The sequence shown here is derived from an EMBL/GenBank/DDBJ whole genome shotgun (WGS) entry which is preliminary data.</text>
</comment>
<evidence type="ECO:0000256" key="7">
    <source>
        <dbReference type="ARBA" id="ARBA00023136"/>
    </source>
</evidence>
<keyword evidence="4" id="KW-0653">Protein transport</keyword>
<sequence length="270" mass="28486">MFGISETELVLIVLFGFLLFGPDKLPGMGRTIGRMLKQFREAQEDFTEVVQNEVMDPFHDAVKQGSNEDAQKEAEKRTHALDLDADDEDAAEPAAKRETFAERRARLEKEKREKEEREKREKEAREAEAHKKEAAGAASVTDAGAAADGADGSAADSAATDSAEATGTNAGTDAAADAGTDAATANDTAAARAAQPSAEQNSNAAEPAAAAAPVHEPQPAPTSAQALYQLKPHSTYAESAAAKEEYTPQLETPAAEPAHTHAPKEDSSCQ</sequence>
<evidence type="ECO:0000256" key="1">
    <source>
        <dbReference type="ARBA" id="ARBA00004167"/>
    </source>
</evidence>
<evidence type="ECO:0000256" key="5">
    <source>
        <dbReference type="ARBA" id="ARBA00022989"/>
    </source>
</evidence>
<feature type="compositionally biased region" description="Basic and acidic residues" evidence="8">
    <location>
        <begin position="258"/>
        <end position="270"/>
    </location>
</feature>
<reference evidence="9 10" key="1">
    <citation type="submission" date="2010-08" db="EMBL/GenBank/DDBJ databases">
        <authorList>
            <person name="Durkin A.S."/>
            <person name="Madupu R."/>
            <person name="Torralba M."/>
            <person name="Gillis M."/>
            <person name="Methe B."/>
            <person name="Sutton G."/>
            <person name="Nelson K.E."/>
        </authorList>
    </citation>
    <scope>NUCLEOTIDE SEQUENCE [LARGE SCALE GENOMIC DNA]</scope>
    <source>
        <strain evidence="9 10">PB189-T1-4</strain>
    </source>
</reference>
<keyword evidence="3" id="KW-0812">Transmembrane</keyword>
<feature type="compositionally biased region" description="Basic and acidic residues" evidence="8">
    <location>
        <begin position="69"/>
        <end position="82"/>
    </location>
</feature>
<evidence type="ECO:0000313" key="10">
    <source>
        <dbReference type="Proteomes" id="UP000004431"/>
    </source>
</evidence>
<gene>
    <name evidence="9" type="primary">tatA</name>
    <name evidence="9" type="ORF">HMPREF9248_0491</name>
</gene>
<evidence type="ECO:0000313" key="9">
    <source>
        <dbReference type="EMBL" id="EFL43818.1"/>
    </source>
</evidence>
<organism evidence="9 10">
    <name type="scientific">Fannyhessea vaginae PB189-T1-4</name>
    <dbReference type="NCBI Taxonomy" id="866774"/>
    <lineage>
        <taxon>Bacteria</taxon>
        <taxon>Bacillati</taxon>
        <taxon>Actinomycetota</taxon>
        <taxon>Coriobacteriia</taxon>
        <taxon>Coriobacteriales</taxon>
        <taxon>Atopobiaceae</taxon>
        <taxon>Fannyhessea</taxon>
    </lineage>
</organism>
<evidence type="ECO:0000256" key="8">
    <source>
        <dbReference type="SAM" id="MobiDB-lite"/>
    </source>
</evidence>
<dbReference type="Pfam" id="PF02416">
    <property type="entry name" value="TatA_B_E"/>
    <property type="match status" value="1"/>
</dbReference>
<keyword evidence="6" id="KW-0811">Translocation</keyword>
<protein>
    <submittedName>
        <fullName evidence="9">Twin arginine-targeting protein translocase, TatA/E family</fullName>
    </submittedName>
</protein>